<comment type="caution">
    <text evidence="1">The sequence shown here is derived from an EMBL/GenBank/DDBJ whole genome shotgun (WGS) entry which is preliminary data.</text>
</comment>
<dbReference type="AlphaFoldDB" id="A0A9X8E3N0"/>
<accession>A0A9X8E3N0</accession>
<protein>
    <submittedName>
        <fullName evidence="1">Uncharacterized protein</fullName>
    </submittedName>
</protein>
<organism evidence="1 2">
    <name type="scientific">Aphanomyces astaci</name>
    <name type="common">Crayfish plague agent</name>
    <dbReference type="NCBI Taxonomy" id="112090"/>
    <lineage>
        <taxon>Eukaryota</taxon>
        <taxon>Sar</taxon>
        <taxon>Stramenopiles</taxon>
        <taxon>Oomycota</taxon>
        <taxon>Saprolegniomycetes</taxon>
        <taxon>Saprolegniales</taxon>
        <taxon>Verrucalvaceae</taxon>
        <taxon>Aphanomyces</taxon>
    </lineage>
</organism>
<dbReference type="Proteomes" id="UP000275652">
    <property type="component" value="Unassembled WGS sequence"/>
</dbReference>
<proteinExistence type="predicted"/>
<reference evidence="1 2" key="1">
    <citation type="journal article" date="2018" name="J. Invertebr. Pathol.">
        <title>New genotyping method for the causative agent of crayfish plague (Aphanomyces astaci) based on whole genome data.</title>
        <authorList>
            <person name="Minardi D."/>
            <person name="Studholme D.J."/>
            <person name="van der Giezen M."/>
            <person name="Pretto T."/>
            <person name="Oidtmann B."/>
        </authorList>
    </citation>
    <scope>NUCLEOTIDE SEQUENCE [LARGE SCALE GENOMIC DNA]</scope>
    <source>
        <strain evidence="1 2">KB13</strain>
    </source>
</reference>
<sequence>MDGQDSLGDFLDEETMTWIPLHMLESICELTKPVLPASKGPVPTDDDDDEAEADHLRRKNAIADARGGTVLYANALDKLYEAGVLKLSKGQVFLCHQLLSQRAVRFKEVYLLPFEGYKDMSACIAYYPHDMDMYWYRGHLHQRYHNYDAAIDDLTSVCEYIWIGGGVDGGMS</sequence>
<name>A0A9X8E3N0_APHAT</name>
<dbReference type="EMBL" id="QUTI01021712">
    <property type="protein sequence ID" value="RLO08416.1"/>
    <property type="molecule type" value="Genomic_DNA"/>
</dbReference>
<evidence type="ECO:0000313" key="1">
    <source>
        <dbReference type="EMBL" id="RLO08416.1"/>
    </source>
</evidence>
<dbReference type="InterPro" id="IPR011990">
    <property type="entry name" value="TPR-like_helical_dom_sf"/>
</dbReference>
<evidence type="ECO:0000313" key="2">
    <source>
        <dbReference type="Proteomes" id="UP000275652"/>
    </source>
</evidence>
<gene>
    <name evidence="1" type="ORF">DYB28_004452</name>
</gene>
<dbReference type="SUPFAM" id="SSF48452">
    <property type="entry name" value="TPR-like"/>
    <property type="match status" value="1"/>
</dbReference>